<gene>
    <name evidence="2" type="ORF">GXM_00315</name>
</gene>
<proteinExistence type="predicted"/>
<dbReference type="KEGG" id="nsh:GXM_00315"/>
<organism evidence="2 3">
    <name type="scientific">Nostoc sphaeroides CCNUC1</name>
    <dbReference type="NCBI Taxonomy" id="2653204"/>
    <lineage>
        <taxon>Bacteria</taxon>
        <taxon>Bacillati</taxon>
        <taxon>Cyanobacteriota</taxon>
        <taxon>Cyanophyceae</taxon>
        <taxon>Nostocales</taxon>
        <taxon>Nostocaceae</taxon>
        <taxon>Nostoc</taxon>
    </lineage>
</organism>
<keyword evidence="1" id="KW-0812">Transmembrane</keyword>
<keyword evidence="1" id="KW-1133">Transmembrane helix</keyword>
<dbReference type="AlphaFoldDB" id="A0A5P8VQY2"/>
<protein>
    <submittedName>
        <fullName evidence="2">Uncharacterized protein</fullName>
    </submittedName>
</protein>
<evidence type="ECO:0000256" key="1">
    <source>
        <dbReference type="SAM" id="Phobius"/>
    </source>
</evidence>
<keyword evidence="3" id="KW-1185">Reference proteome</keyword>
<dbReference type="Proteomes" id="UP000326678">
    <property type="component" value="Chromosome Gxm1"/>
</dbReference>
<evidence type="ECO:0000313" key="3">
    <source>
        <dbReference type="Proteomes" id="UP000326678"/>
    </source>
</evidence>
<evidence type="ECO:0000313" key="2">
    <source>
        <dbReference type="EMBL" id="QFS42842.1"/>
    </source>
</evidence>
<name>A0A5P8VQY2_9NOSO</name>
<sequence>MYKDLTDPFSTAFVKLIVGQVIYLLTLDNLMLVRSTHI</sequence>
<dbReference type="EMBL" id="CP045226">
    <property type="protein sequence ID" value="QFS42842.1"/>
    <property type="molecule type" value="Genomic_DNA"/>
</dbReference>
<keyword evidence="1" id="KW-0472">Membrane</keyword>
<reference evidence="2 3" key="1">
    <citation type="submission" date="2019-10" db="EMBL/GenBank/DDBJ databases">
        <title>Genomic and transcriptomic insights into the perfect genentic adaptation of a filamentous nitrogen-fixing cyanobacterium to rice fields.</title>
        <authorList>
            <person name="Chen Z."/>
        </authorList>
    </citation>
    <scope>NUCLEOTIDE SEQUENCE [LARGE SCALE GENOMIC DNA]</scope>
    <source>
        <strain evidence="2">CCNUC1</strain>
    </source>
</reference>
<accession>A0A5P8VQY2</accession>
<feature type="transmembrane region" description="Helical" evidence="1">
    <location>
        <begin position="12"/>
        <end position="33"/>
    </location>
</feature>